<dbReference type="AlphaFoldDB" id="A0A1I2IAP6"/>
<name>A0A1I2IAP6_9BACT</name>
<accession>A0A1I2IAP6</accession>
<evidence type="ECO:0000313" key="2">
    <source>
        <dbReference type="Proteomes" id="UP000198598"/>
    </source>
</evidence>
<keyword evidence="2" id="KW-1185">Reference proteome</keyword>
<protein>
    <submittedName>
        <fullName evidence="1">Uncharacterized protein</fullName>
    </submittedName>
</protein>
<organism evidence="1 2">
    <name type="scientific">Spirosoma endophyticum</name>
    <dbReference type="NCBI Taxonomy" id="662367"/>
    <lineage>
        <taxon>Bacteria</taxon>
        <taxon>Pseudomonadati</taxon>
        <taxon>Bacteroidota</taxon>
        <taxon>Cytophagia</taxon>
        <taxon>Cytophagales</taxon>
        <taxon>Cytophagaceae</taxon>
        <taxon>Spirosoma</taxon>
    </lineage>
</organism>
<dbReference type="Proteomes" id="UP000198598">
    <property type="component" value="Unassembled WGS sequence"/>
</dbReference>
<reference evidence="1 2" key="1">
    <citation type="submission" date="2016-10" db="EMBL/GenBank/DDBJ databases">
        <authorList>
            <person name="de Groot N.N."/>
        </authorList>
    </citation>
    <scope>NUCLEOTIDE SEQUENCE [LARGE SCALE GENOMIC DNA]</scope>
    <source>
        <strain evidence="1 2">DSM 26130</strain>
    </source>
</reference>
<proteinExistence type="predicted"/>
<evidence type="ECO:0000313" key="1">
    <source>
        <dbReference type="EMBL" id="SFF37621.1"/>
    </source>
</evidence>
<dbReference type="EMBL" id="FOLQ01000058">
    <property type="protein sequence ID" value="SFF37621.1"/>
    <property type="molecule type" value="Genomic_DNA"/>
</dbReference>
<sequence>MFSYQLAINYSLAAPKKGVVTSYVTTPFLTLGKLCFLKMCCIRIVMLREYSKINHPTEAVNTNQIALWKRSKKTSTISMEYL</sequence>
<gene>
    <name evidence="1" type="ORF">SAMN05216167_1582</name>
</gene>